<gene>
    <name evidence="2" type="ORF">EEDITHA_LOCUS7970</name>
</gene>
<dbReference type="InterPro" id="IPR036259">
    <property type="entry name" value="MFS_trans_sf"/>
</dbReference>
<comment type="caution">
    <text evidence="2">The sequence shown here is derived from an EMBL/GenBank/DDBJ whole genome shotgun (WGS) entry which is preliminary data.</text>
</comment>
<keyword evidence="1" id="KW-0472">Membrane</keyword>
<name>A0AAU9U350_EUPED</name>
<evidence type="ECO:0000256" key="1">
    <source>
        <dbReference type="SAM" id="Phobius"/>
    </source>
</evidence>
<sequence>MRSALLDLPNILQCDGSANEDSDDHIELPLRCIVDNSIVDHIFGMSLDTNEMSIKICLPSLVLSYGILWIHLSSLEVPLWLGLAAPSVFILIYGLTLLAEASNHDSFSIGCVVAGFGYGAITSCWETTAQDFVGAQNWPKVHSTLETVSAVLQALFVVSLTFVLQKENRSGLQFSIFILGIIISICTFIWFVITCVYFYKSKIKSFSFKRKWWF</sequence>
<feature type="transmembrane region" description="Helical" evidence="1">
    <location>
        <begin position="106"/>
        <end position="125"/>
    </location>
</feature>
<feature type="transmembrane region" description="Helical" evidence="1">
    <location>
        <begin position="176"/>
        <end position="199"/>
    </location>
</feature>
<feature type="transmembrane region" description="Helical" evidence="1">
    <location>
        <begin position="145"/>
        <end position="164"/>
    </location>
</feature>
<feature type="transmembrane region" description="Helical" evidence="1">
    <location>
        <begin position="78"/>
        <end position="99"/>
    </location>
</feature>
<organism evidence="2 3">
    <name type="scientific">Euphydryas editha</name>
    <name type="common">Edith's checkerspot</name>
    <dbReference type="NCBI Taxonomy" id="104508"/>
    <lineage>
        <taxon>Eukaryota</taxon>
        <taxon>Metazoa</taxon>
        <taxon>Ecdysozoa</taxon>
        <taxon>Arthropoda</taxon>
        <taxon>Hexapoda</taxon>
        <taxon>Insecta</taxon>
        <taxon>Pterygota</taxon>
        <taxon>Neoptera</taxon>
        <taxon>Endopterygota</taxon>
        <taxon>Lepidoptera</taxon>
        <taxon>Glossata</taxon>
        <taxon>Ditrysia</taxon>
        <taxon>Papilionoidea</taxon>
        <taxon>Nymphalidae</taxon>
        <taxon>Nymphalinae</taxon>
        <taxon>Euphydryas</taxon>
    </lineage>
</organism>
<feature type="transmembrane region" description="Helical" evidence="1">
    <location>
        <begin position="52"/>
        <end position="72"/>
    </location>
</feature>
<dbReference type="SUPFAM" id="SSF103473">
    <property type="entry name" value="MFS general substrate transporter"/>
    <property type="match status" value="1"/>
</dbReference>
<evidence type="ECO:0000313" key="2">
    <source>
        <dbReference type="EMBL" id="CAH2092184.1"/>
    </source>
</evidence>
<keyword evidence="1" id="KW-1133">Transmembrane helix</keyword>
<keyword evidence="1" id="KW-0812">Transmembrane</keyword>
<reference evidence="2" key="1">
    <citation type="submission" date="2022-03" db="EMBL/GenBank/DDBJ databases">
        <authorList>
            <person name="Tunstrom K."/>
        </authorList>
    </citation>
    <scope>NUCLEOTIDE SEQUENCE</scope>
</reference>
<proteinExistence type="predicted"/>
<keyword evidence="3" id="KW-1185">Reference proteome</keyword>
<dbReference type="AlphaFoldDB" id="A0AAU9U350"/>
<dbReference type="EMBL" id="CAKOGL010000011">
    <property type="protein sequence ID" value="CAH2092184.1"/>
    <property type="molecule type" value="Genomic_DNA"/>
</dbReference>
<accession>A0AAU9U350</accession>
<evidence type="ECO:0000313" key="3">
    <source>
        <dbReference type="Proteomes" id="UP001153954"/>
    </source>
</evidence>
<protein>
    <submittedName>
        <fullName evidence="2">Uncharacterized protein</fullName>
    </submittedName>
</protein>
<dbReference type="Proteomes" id="UP001153954">
    <property type="component" value="Unassembled WGS sequence"/>
</dbReference>